<evidence type="ECO:0000259" key="1">
    <source>
        <dbReference type="Pfam" id="PF02470"/>
    </source>
</evidence>
<organism evidence="2 3">
    <name type="scientific">Nocardia arthritidis</name>
    <dbReference type="NCBI Taxonomy" id="228602"/>
    <lineage>
        <taxon>Bacteria</taxon>
        <taxon>Bacillati</taxon>
        <taxon>Actinomycetota</taxon>
        <taxon>Actinomycetes</taxon>
        <taxon>Mycobacteriales</taxon>
        <taxon>Nocardiaceae</taxon>
        <taxon>Nocardia</taxon>
    </lineage>
</organism>
<dbReference type="KEGG" id="nah:F5544_25925"/>
<gene>
    <name evidence="2" type="ORF">F5544_25925</name>
</gene>
<evidence type="ECO:0000313" key="2">
    <source>
        <dbReference type="EMBL" id="QIS13039.1"/>
    </source>
</evidence>
<dbReference type="Pfam" id="PF02470">
    <property type="entry name" value="MlaD"/>
    <property type="match status" value="1"/>
</dbReference>
<dbReference type="EMBL" id="CP046172">
    <property type="protein sequence ID" value="QIS13039.1"/>
    <property type="molecule type" value="Genomic_DNA"/>
</dbReference>
<name>A0A6G9YIF8_9NOCA</name>
<dbReference type="Proteomes" id="UP000503540">
    <property type="component" value="Chromosome"/>
</dbReference>
<sequence>MPIYGMPGVSMGRNGSRALGAFVVVVAVVAVVGARVHTGGPGDTHLHVQLRTEQIGEGIVSGTKVRMDGVTVGQITDIQPVAQGRQLITLDLDRRETASLTDAFTVDYAPENLFGISALTLRRAEGGAALRDNSVIDLAGRVNDVTMGNLLRTLAGTTTDVLTTKLTDLITRFNSDLQAFTPLLQAIVMLSRNIADTQRFPSPYLLDQYSSFFGGLGDFVSATFKLFNSVLNIEVLKDDRPRYDATINMVVDGGFPAFGHVGDVAHTHLQGYAELFTPLVGAIAATVPTPGRSRTDVKELIDRLDRMFANGPDGPALNVTVALRGIPGLGVPLLGQSGFDALGGGR</sequence>
<dbReference type="AlphaFoldDB" id="A0A6G9YIF8"/>
<dbReference type="PANTHER" id="PTHR33371">
    <property type="entry name" value="INTERMEMBRANE PHOSPHOLIPID TRANSPORT SYSTEM BINDING PROTEIN MLAD-RELATED"/>
    <property type="match status" value="1"/>
</dbReference>
<accession>A0A6G9YIF8</accession>
<dbReference type="InterPro" id="IPR003399">
    <property type="entry name" value="Mce/MlaD"/>
</dbReference>
<dbReference type="PANTHER" id="PTHR33371:SF4">
    <property type="entry name" value="INTERMEMBRANE PHOSPHOLIPID TRANSPORT SYSTEM BINDING PROTEIN MLAD"/>
    <property type="match status" value="1"/>
</dbReference>
<keyword evidence="3" id="KW-1185">Reference proteome</keyword>
<dbReference type="RefSeq" id="WP_167475634.1">
    <property type="nucleotide sequence ID" value="NZ_CP046172.1"/>
</dbReference>
<feature type="domain" description="Mce/MlaD" evidence="1">
    <location>
        <begin position="48"/>
        <end position="121"/>
    </location>
</feature>
<evidence type="ECO:0000313" key="3">
    <source>
        <dbReference type="Proteomes" id="UP000503540"/>
    </source>
</evidence>
<proteinExistence type="predicted"/>
<reference evidence="2 3" key="1">
    <citation type="journal article" date="2019" name="ACS Chem. Biol.">
        <title>Identification and Mobilization of a Cryptic Antibiotic Biosynthesis Gene Locus from a Human-Pathogenic Nocardia Isolate.</title>
        <authorList>
            <person name="Herisse M."/>
            <person name="Ishida K."/>
            <person name="Porter J.L."/>
            <person name="Howden B."/>
            <person name="Hertweck C."/>
            <person name="Stinear T.P."/>
            <person name="Pidot S.J."/>
        </authorList>
    </citation>
    <scope>NUCLEOTIDE SEQUENCE [LARGE SCALE GENOMIC DNA]</scope>
    <source>
        <strain evidence="2 3">AUSMDU00012717</strain>
    </source>
</reference>
<protein>
    <submittedName>
        <fullName evidence="2">MCE family protein</fullName>
    </submittedName>
</protein>
<dbReference type="InterPro" id="IPR052336">
    <property type="entry name" value="MlaD_Phospholipid_Transporter"/>
</dbReference>